<sequence length="202" mass="23646">MRIIAMYLLKYHPENPIFISQNYELSFVNWFQRPFFKETLNFGARTCAARAKPGTRNAITNQEAHAVSYICIDKNNLVALVIADDQYPEKVAFMVIQNMYQEYYRQYNSMFLDTINADQNINIPKFEEFIKLYQDPKEVDKLLKIENTLNEVTMIVHQSLDDLLKRGETLESLMAKSKDMSSVSLDFYKNAKKTNNKCCSLY</sequence>
<name>A0A8S1MP67_PARPR</name>
<keyword evidence="2" id="KW-0472">Membrane</keyword>
<proteinExistence type="predicted"/>
<dbReference type="InterPro" id="IPR010908">
    <property type="entry name" value="Longin_dom"/>
</dbReference>
<evidence type="ECO:0000256" key="3">
    <source>
        <dbReference type="PROSITE-ProRule" id="PRU00290"/>
    </source>
</evidence>
<dbReference type="EMBL" id="CAJJDM010000067">
    <property type="protein sequence ID" value="CAD8081132.1"/>
    <property type="molecule type" value="Genomic_DNA"/>
</dbReference>
<evidence type="ECO:0000256" key="1">
    <source>
        <dbReference type="ARBA" id="ARBA00004308"/>
    </source>
</evidence>
<dbReference type="Proteomes" id="UP000688137">
    <property type="component" value="Unassembled WGS sequence"/>
</dbReference>
<dbReference type="PROSITE" id="PS50859">
    <property type="entry name" value="LONGIN"/>
    <property type="match status" value="1"/>
</dbReference>
<accession>A0A8S1MP67</accession>
<dbReference type="Pfam" id="PF00957">
    <property type="entry name" value="Synaptobrevin"/>
    <property type="match status" value="1"/>
</dbReference>
<dbReference type="PANTHER" id="PTHR45806:SF1">
    <property type="entry name" value="SYNAPTOBREVIN HOMOLOG YKT6"/>
    <property type="match status" value="1"/>
</dbReference>
<feature type="domain" description="Longin" evidence="4">
    <location>
        <begin position="65"/>
        <end position="130"/>
    </location>
</feature>
<evidence type="ECO:0000256" key="2">
    <source>
        <dbReference type="ARBA" id="ARBA00023136"/>
    </source>
</evidence>
<keyword evidence="3" id="KW-0175">Coiled coil</keyword>
<dbReference type="PROSITE" id="PS50892">
    <property type="entry name" value="V_SNARE"/>
    <property type="match status" value="1"/>
</dbReference>
<evidence type="ECO:0000259" key="4">
    <source>
        <dbReference type="PROSITE" id="PS50859"/>
    </source>
</evidence>
<dbReference type="GO" id="GO:0006888">
    <property type="term" value="P:endoplasmic reticulum to Golgi vesicle-mediated transport"/>
    <property type="evidence" value="ECO:0007669"/>
    <property type="project" value="TreeGrafter"/>
</dbReference>
<dbReference type="OMA" id="HYIGIIR"/>
<dbReference type="GO" id="GO:0005794">
    <property type="term" value="C:Golgi apparatus"/>
    <property type="evidence" value="ECO:0007669"/>
    <property type="project" value="TreeGrafter"/>
</dbReference>
<dbReference type="InterPro" id="IPR042855">
    <property type="entry name" value="V_SNARE_CC"/>
</dbReference>
<keyword evidence="7" id="KW-1185">Reference proteome</keyword>
<reference evidence="6" key="1">
    <citation type="submission" date="2021-01" db="EMBL/GenBank/DDBJ databases">
        <authorList>
            <consortium name="Genoscope - CEA"/>
            <person name="William W."/>
        </authorList>
    </citation>
    <scope>NUCLEOTIDE SEQUENCE</scope>
</reference>
<evidence type="ECO:0000259" key="5">
    <source>
        <dbReference type="PROSITE" id="PS50892"/>
    </source>
</evidence>
<dbReference type="GO" id="GO:0005484">
    <property type="term" value="F:SNAP receptor activity"/>
    <property type="evidence" value="ECO:0007669"/>
    <property type="project" value="TreeGrafter"/>
</dbReference>
<protein>
    <submittedName>
        <fullName evidence="6">Uncharacterized protein</fullName>
    </submittedName>
</protein>
<comment type="subcellular location">
    <subcellularLocation>
        <location evidence="1">Endomembrane system</location>
    </subcellularLocation>
</comment>
<feature type="domain" description="V-SNARE coiled-coil homology" evidence="5">
    <location>
        <begin position="141"/>
        <end position="201"/>
    </location>
</feature>
<evidence type="ECO:0000313" key="7">
    <source>
        <dbReference type="Proteomes" id="UP000688137"/>
    </source>
</evidence>
<dbReference type="AlphaFoldDB" id="A0A8S1MP67"/>
<dbReference type="PANTHER" id="PTHR45806">
    <property type="entry name" value="SYNAPTOBREVIN HOMOLOG YKT6"/>
    <property type="match status" value="1"/>
</dbReference>
<dbReference type="CDD" id="cd14824">
    <property type="entry name" value="Longin"/>
    <property type="match status" value="1"/>
</dbReference>
<gene>
    <name evidence="6" type="ORF">PPRIM_AZ9-3.1.T0650066</name>
</gene>
<comment type="caution">
    <text evidence="6">The sequence shown here is derived from an EMBL/GenBank/DDBJ whole genome shotgun (WGS) entry which is preliminary data.</text>
</comment>
<organism evidence="6 7">
    <name type="scientific">Paramecium primaurelia</name>
    <dbReference type="NCBI Taxonomy" id="5886"/>
    <lineage>
        <taxon>Eukaryota</taxon>
        <taxon>Sar</taxon>
        <taxon>Alveolata</taxon>
        <taxon>Ciliophora</taxon>
        <taxon>Intramacronucleata</taxon>
        <taxon>Oligohymenophorea</taxon>
        <taxon>Peniculida</taxon>
        <taxon>Parameciidae</taxon>
        <taxon>Paramecium</taxon>
    </lineage>
</organism>
<evidence type="ECO:0000313" key="6">
    <source>
        <dbReference type="EMBL" id="CAD8081132.1"/>
    </source>
</evidence>
<dbReference type="SMART" id="SM01270">
    <property type="entry name" value="Longin"/>
    <property type="match status" value="1"/>
</dbReference>
<dbReference type="Pfam" id="PF13774">
    <property type="entry name" value="Longin"/>
    <property type="match status" value="1"/>
</dbReference>